<dbReference type="GO" id="GO:0004888">
    <property type="term" value="F:transmembrane signaling receptor activity"/>
    <property type="evidence" value="ECO:0007669"/>
    <property type="project" value="InterPro"/>
</dbReference>
<comment type="subcellular location">
    <subcellularLocation>
        <location evidence="1">Cell membrane</location>
        <topology evidence="1">Multi-pass membrane protein</topology>
    </subcellularLocation>
</comment>
<protein>
    <submittedName>
        <fullName evidence="12">Methyl-accepting chemotaxis protein (MCP) signaling domain</fullName>
    </submittedName>
</protein>
<feature type="transmembrane region" description="Helical" evidence="10">
    <location>
        <begin position="195"/>
        <end position="217"/>
    </location>
</feature>
<dbReference type="GO" id="GO:0006935">
    <property type="term" value="P:chemotaxis"/>
    <property type="evidence" value="ECO:0007669"/>
    <property type="project" value="InterPro"/>
</dbReference>
<evidence type="ECO:0000259" key="11">
    <source>
        <dbReference type="PROSITE" id="PS50111"/>
    </source>
</evidence>
<evidence type="ECO:0000256" key="6">
    <source>
        <dbReference type="ARBA" id="ARBA00023136"/>
    </source>
</evidence>
<dbReference type="OrthoDB" id="8555762at2"/>
<keyword evidence="8" id="KW-0807">Transducer</keyword>
<dbReference type="PROSITE" id="PS50111">
    <property type="entry name" value="CHEMOTAXIS_TRANSDUC_2"/>
    <property type="match status" value="1"/>
</dbReference>
<evidence type="ECO:0000256" key="4">
    <source>
        <dbReference type="ARBA" id="ARBA00022692"/>
    </source>
</evidence>
<dbReference type="GO" id="GO:0007165">
    <property type="term" value="P:signal transduction"/>
    <property type="evidence" value="ECO:0007669"/>
    <property type="project" value="UniProtKB-KW"/>
</dbReference>
<dbReference type="SUPFAM" id="SSF58104">
    <property type="entry name" value="Methyl-accepting chemotaxis protein (MCP) signaling domain"/>
    <property type="match status" value="1"/>
</dbReference>
<sequence length="519" mass="56303">MHKLMNSFQIRTRLLLINALILIGVALMTMVSLYSLRASMMEERSAKIVSVIDSATSVVNHFHQLQQEGKLTEAQAKEQALGVLRAVKYEGSNYVFIYDTDGMKLAPMPAPEMAGKSFKDLKDSTGKYFIQEMLDDAQSKGFGFVAYQFPKAGQTEELPKLSYISYFTDWKWMLGTGVYIDDVNHKFYASARTNVGMGIAMLIVISFITVMISRGILGQLGGEPNYAVEVVTQVAQGNLTMRANLHPTDKTSLLAQLQRMIEELRQLLLLVRNASESIDSAATEIAQGNLDLSGRTESQSASLEETASSMNQLTSTVRQNSESARQASDLAHTASKVAIHGGSVVRNVVVTMESIKNSSSKIVDIISVIDSIAFQTNILALNAAVEAARAGEQGRGFAVVASEVRALAHRSAAAAKEIKELIQQSVENIQSGATLVDDAGKAMDEIVNSVKSVTEIMTEIAQASKEQTQGIEQVNSAIAEMEGVTQQNAALVEEAAAAAQSMRDQSRSLVESVNTFRLE</sequence>
<dbReference type="Pfam" id="PF08269">
    <property type="entry name" value="dCache_2"/>
    <property type="match status" value="1"/>
</dbReference>
<dbReference type="PANTHER" id="PTHR43531">
    <property type="entry name" value="PROTEIN ICFG"/>
    <property type="match status" value="1"/>
</dbReference>
<feature type="region of interest" description="Disordered" evidence="9">
    <location>
        <begin position="296"/>
        <end position="323"/>
    </location>
</feature>
<keyword evidence="4 10" id="KW-0812">Transmembrane</keyword>
<dbReference type="Proteomes" id="UP000237839">
    <property type="component" value="Unassembled WGS sequence"/>
</dbReference>
<dbReference type="RefSeq" id="WP_105530492.1">
    <property type="nucleotide sequence ID" value="NZ_PUGF01000002.1"/>
</dbReference>
<keyword evidence="6 10" id="KW-0472">Membrane</keyword>
<name>A0A2S9H4A9_9BURK</name>
<evidence type="ECO:0000256" key="10">
    <source>
        <dbReference type="SAM" id="Phobius"/>
    </source>
</evidence>
<dbReference type="SMART" id="SM01049">
    <property type="entry name" value="Cache_2"/>
    <property type="match status" value="1"/>
</dbReference>
<dbReference type="Gene3D" id="1.10.287.950">
    <property type="entry name" value="Methyl-accepting chemotaxis protein"/>
    <property type="match status" value="1"/>
</dbReference>
<evidence type="ECO:0000313" key="12">
    <source>
        <dbReference type="EMBL" id="PRC94798.1"/>
    </source>
</evidence>
<dbReference type="SMART" id="SM00283">
    <property type="entry name" value="MA"/>
    <property type="match status" value="1"/>
</dbReference>
<dbReference type="PRINTS" id="PR00260">
    <property type="entry name" value="CHEMTRNSDUCR"/>
</dbReference>
<dbReference type="InterPro" id="IPR033480">
    <property type="entry name" value="sCache_2"/>
</dbReference>
<dbReference type="AlphaFoldDB" id="A0A2S9H4A9"/>
<reference evidence="12 13" key="1">
    <citation type="submission" date="2018-02" db="EMBL/GenBank/DDBJ databases">
        <title>Solimicrobium silvestre gen. nov., sp. nov., isolated from alpine forest soil.</title>
        <authorList>
            <person name="Margesin R."/>
            <person name="Albuquerque L."/>
            <person name="Zhang D.-C."/>
            <person name="Froufe H.J.C."/>
            <person name="Severino R."/>
            <person name="Roxo I."/>
            <person name="Egas C."/>
            <person name="Da Costa M.S."/>
        </authorList>
    </citation>
    <scope>NUCLEOTIDE SEQUENCE [LARGE SCALE GENOMIC DNA]</scope>
    <source>
        <strain evidence="12 13">S20-91</strain>
    </source>
</reference>
<evidence type="ECO:0000256" key="2">
    <source>
        <dbReference type="ARBA" id="ARBA00022475"/>
    </source>
</evidence>
<gene>
    <name evidence="12" type="ORF">S2091_0801</name>
</gene>
<accession>A0A2S9H4A9</accession>
<dbReference type="EMBL" id="PUGF01000002">
    <property type="protein sequence ID" value="PRC94798.1"/>
    <property type="molecule type" value="Genomic_DNA"/>
</dbReference>
<dbReference type="Gene3D" id="3.30.450.20">
    <property type="entry name" value="PAS domain"/>
    <property type="match status" value="1"/>
</dbReference>
<evidence type="ECO:0000256" key="1">
    <source>
        <dbReference type="ARBA" id="ARBA00004651"/>
    </source>
</evidence>
<proteinExistence type="inferred from homology"/>
<evidence type="ECO:0000256" key="3">
    <source>
        <dbReference type="ARBA" id="ARBA00022481"/>
    </source>
</evidence>
<dbReference type="InterPro" id="IPR004090">
    <property type="entry name" value="Chemotax_Me-accpt_rcpt"/>
</dbReference>
<keyword evidence="3" id="KW-0488">Methylation</keyword>
<dbReference type="InterPro" id="IPR051310">
    <property type="entry name" value="MCP_chemotaxis"/>
</dbReference>
<dbReference type="Pfam" id="PF00015">
    <property type="entry name" value="MCPsignal"/>
    <property type="match status" value="1"/>
</dbReference>
<dbReference type="CDD" id="cd11386">
    <property type="entry name" value="MCP_signal"/>
    <property type="match status" value="1"/>
</dbReference>
<evidence type="ECO:0000256" key="8">
    <source>
        <dbReference type="PROSITE-ProRule" id="PRU00284"/>
    </source>
</evidence>
<dbReference type="InterPro" id="IPR004010">
    <property type="entry name" value="Double_Cache_2"/>
</dbReference>
<evidence type="ECO:0000313" key="13">
    <source>
        <dbReference type="Proteomes" id="UP000237839"/>
    </source>
</evidence>
<feature type="domain" description="Methyl-accepting transducer" evidence="11">
    <location>
        <begin position="274"/>
        <end position="503"/>
    </location>
</feature>
<evidence type="ECO:0000256" key="7">
    <source>
        <dbReference type="ARBA" id="ARBA00029447"/>
    </source>
</evidence>
<evidence type="ECO:0000256" key="5">
    <source>
        <dbReference type="ARBA" id="ARBA00022989"/>
    </source>
</evidence>
<comment type="similarity">
    <text evidence="7">Belongs to the methyl-accepting chemotaxis (MCP) protein family.</text>
</comment>
<evidence type="ECO:0000256" key="9">
    <source>
        <dbReference type="SAM" id="MobiDB-lite"/>
    </source>
</evidence>
<dbReference type="GO" id="GO:0005886">
    <property type="term" value="C:plasma membrane"/>
    <property type="evidence" value="ECO:0007669"/>
    <property type="project" value="UniProtKB-SubCell"/>
</dbReference>
<organism evidence="12 13">
    <name type="scientific">Solimicrobium silvestre</name>
    <dbReference type="NCBI Taxonomy" id="2099400"/>
    <lineage>
        <taxon>Bacteria</taxon>
        <taxon>Pseudomonadati</taxon>
        <taxon>Pseudomonadota</taxon>
        <taxon>Betaproteobacteria</taxon>
        <taxon>Burkholderiales</taxon>
        <taxon>Oxalobacteraceae</taxon>
        <taxon>Solimicrobium</taxon>
    </lineage>
</organism>
<dbReference type="FunFam" id="1.10.287.950:FF:000001">
    <property type="entry name" value="Methyl-accepting chemotaxis sensory transducer"/>
    <property type="match status" value="1"/>
</dbReference>
<keyword evidence="5 10" id="KW-1133">Transmembrane helix</keyword>
<feature type="transmembrane region" description="Helical" evidence="10">
    <location>
        <begin position="15"/>
        <end position="36"/>
    </location>
</feature>
<keyword evidence="13" id="KW-1185">Reference proteome</keyword>
<dbReference type="InterPro" id="IPR004089">
    <property type="entry name" value="MCPsignal_dom"/>
</dbReference>
<dbReference type="PANTHER" id="PTHR43531:SF14">
    <property type="entry name" value="METHYL-ACCEPTING CHEMOTAXIS PROTEIN I-RELATED"/>
    <property type="match status" value="1"/>
</dbReference>
<comment type="caution">
    <text evidence="12">The sequence shown here is derived from an EMBL/GenBank/DDBJ whole genome shotgun (WGS) entry which is preliminary data.</text>
</comment>
<keyword evidence="2" id="KW-1003">Cell membrane</keyword>